<dbReference type="EMBL" id="JPMI01000233">
    <property type="protein sequence ID" value="KFA89788.1"/>
    <property type="molecule type" value="Genomic_DNA"/>
</dbReference>
<evidence type="ECO:0008006" key="3">
    <source>
        <dbReference type="Google" id="ProtNLM"/>
    </source>
</evidence>
<organism evidence="1 2">
    <name type="scientific">Archangium violaceum Cb vi76</name>
    <dbReference type="NCBI Taxonomy" id="1406225"/>
    <lineage>
        <taxon>Bacteria</taxon>
        <taxon>Pseudomonadati</taxon>
        <taxon>Myxococcota</taxon>
        <taxon>Myxococcia</taxon>
        <taxon>Myxococcales</taxon>
        <taxon>Cystobacterineae</taxon>
        <taxon>Archangiaceae</taxon>
        <taxon>Archangium</taxon>
    </lineage>
</organism>
<dbReference type="AlphaFoldDB" id="A0A084SMV3"/>
<dbReference type="InterPro" id="IPR020503">
    <property type="entry name" value="Uncharacterised_Rv2561"/>
</dbReference>
<dbReference type="InterPro" id="IPR029787">
    <property type="entry name" value="Nucleotide_cyclase"/>
</dbReference>
<sequence>MAIRRALLLIADIGGYTRFLKTHAINLAHAHDMVSQLLEAVIDGAASPLELAKLEGDAAFFYAPLSEDARMDVTPVVTAIRAAFERRKELLRIDRTCTCEGCTQVEQLTLKFVVHQGEVAFQRVKRFTELGGVDVIVVHRMLKNSVPIREYVLMTETLARQLAPGLREQALSLQEELEGLGQYTLRYVPLDVLEPMPALSLQPSALRRVVAWTRMTWRSLPYMLKLKQPCTGFRNFDLGSERVAGALQP</sequence>
<gene>
    <name evidence="1" type="ORF">Q664_33505</name>
</gene>
<comment type="caution">
    <text evidence="1">The sequence shown here is derived from an EMBL/GenBank/DDBJ whole genome shotgun (WGS) entry which is preliminary data.</text>
</comment>
<evidence type="ECO:0000313" key="2">
    <source>
        <dbReference type="Proteomes" id="UP000028547"/>
    </source>
</evidence>
<dbReference type="Pfam" id="PF10851">
    <property type="entry name" value="DUF2652"/>
    <property type="match status" value="1"/>
</dbReference>
<name>A0A084SMV3_9BACT</name>
<evidence type="ECO:0000313" key="1">
    <source>
        <dbReference type="EMBL" id="KFA89788.1"/>
    </source>
</evidence>
<protein>
    <recommendedName>
        <fullName evidence="3">DUF2652 domain-containing protein</fullName>
    </recommendedName>
</protein>
<accession>A0A084SMV3</accession>
<dbReference type="Proteomes" id="UP000028547">
    <property type="component" value="Unassembled WGS sequence"/>
</dbReference>
<dbReference type="Gene3D" id="3.30.70.1230">
    <property type="entry name" value="Nucleotide cyclase"/>
    <property type="match status" value="1"/>
</dbReference>
<dbReference type="SUPFAM" id="SSF55073">
    <property type="entry name" value="Nucleotide cyclase"/>
    <property type="match status" value="1"/>
</dbReference>
<dbReference type="RefSeq" id="WP_043404328.1">
    <property type="nucleotide sequence ID" value="NZ_JPMI01000233.1"/>
</dbReference>
<proteinExistence type="predicted"/>
<reference evidence="1 2" key="1">
    <citation type="submission" date="2014-07" db="EMBL/GenBank/DDBJ databases">
        <title>Draft Genome Sequence of Gephyronic Acid Producer, Cystobacter violaceus Strain Cb vi76.</title>
        <authorList>
            <person name="Stevens D.C."/>
            <person name="Young J."/>
            <person name="Carmichael R."/>
            <person name="Tan J."/>
            <person name="Taylor R.E."/>
        </authorList>
    </citation>
    <scope>NUCLEOTIDE SEQUENCE [LARGE SCALE GENOMIC DNA]</scope>
    <source>
        <strain evidence="1 2">Cb vi76</strain>
    </source>
</reference>